<evidence type="ECO:0000256" key="1">
    <source>
        <dbReference type="SAM" id="Phobius"/>
    </source>
</evidence>
<gene>
    <name evidence="2" type="ORF">NCAV_1447</name>
</gene>
<evidence type="ECO:0000313" key="3">
    <source>
        <dbReference type="Proteomes" id="UP000236248"/>
    </source>
</evidence>
<proteinExistence type="predicted"/>
<dbReference type="KEGG" id="ncv:NCAV_1447"/>
<dbReference type="GeneID" id="41595439"/>
<keyword evidence="3" id="KW-1185">Reference proteome</keyword>
<keyword evidence="1" id="KW-0812">Transmembrane</keyword>
<accession>A0A2K5ASJ2</accession>
<feature type="transmembrane region" description="Helical" evidence="1">
    <location>
        <begin position="7"/>
        <end position="31"/>
    </location>
</feature>
<keyword evidence="1" id="KW-0472">Membrane</keyword>
<dbReference type="RefSeq" id="WP_103286765.1">
    <property type="nucleotide sequence ID" value="NZ_LT981265.1"/>
</dbReference>
<dbReference type="EMBL" id="LT981265">
    <property type="protein sequence ID" value="SPC34613.1"/>
    <property type="molecule type" value="Genomic_DNA"/>
</dbReference>
<dbReference type="AlphaFoldDB" id="A0A2K5ASJ2"/>
<sequence>MILSKKVIFTSIIAAIAVVTIFAIQVISSYINSTSDTTQLEKGSMSIVFTREEMRRVSFGVVERFAAEKVESMSIQADGRALYTMQQGINSMQKEFRVPSERLKSIRSFINDVGLFDAALNLSDEVKGSDTFIRYTFTTTLDGSSKSLRWAESIRSDEFAPADVPPLLIRLRCMLMQIMSEPAGVGFDMARCLQGLS</sequence>
<protein>
    <submittedName>
        <fullName evidence="2">Uncharacterized protein</fullName>
    </submittedName>
</protein>
<keyword evidence="1" id="KW-1133">Transmembrane helix</keyword>
<dbReference type="Proteomes" id="UP000236248">
    <property type="component" value="Chromosome NCAV"/>
</dbReference>
<reference evidence="3" key="1">
    <citation type="submission" date="2018-01" db="EMBL/GenBank/DDBJ databases">
        <authorList>
            <person name="Kerou L M."/>
        </authorList>
    </citation>
    <scope>NUCLEOTIDE SEQUENCE [LARGE SCALE GENOMIC DNA]</scope>
    <source>
        <strain evidence="3">SCU2</strain>
    </source>
</reference>
<evidence type="ECO:0000313" key="2">
    <source>
        <dbReference type="EMBL" id="SPC34613.1"/>
    </source>
</evidence>
<organism evidence="2 3">
    <name type="scientific">Candidatus Nitrosocaldus cavascurensis</name>
    <dbReference type="NCBI Taxonomy" id="2058097"/>
    <lineage>
        <taxon>Archaea</taxon>
        <taxon>Nitrososphaerota</taxon>
        <taxon>Nitrososphaeria</taxon>
        <taxon>Candidatus Nitrosocaldales</taxon>
        <taxon>Candidatus Nitrosocaldaceae</taxon>
        <taxon>Candidatus Nitrosocaldus</taxon>
    </lineage>
</organism>
<name>A0A2K5ASJ2_9ARCH</name>